<organism evidence="2 3">
    <name type="scientific">Roseimicrobium gellanilyticum</name>
    <dbReference type="NCBI Taxonomy" id="748857"/>
    <lineage>
        <taxon>Bacteria</taxon>
        <taxon>Pseudomonadati</taxon>
        <taxon>Verrucomicrobiota</taxon>
        <taxon>Verrucomicrobiia</taxon>
        <taxon>Verrucomicrobiales</taxon>
        <taxon>Verrucomicrobiaceae</taxon>
        <taxon>Roseimicrobium</taxon>
    </lineage>
</organism>
<name>A0A366H9Y7_9BACT</name>
<dbReference type="Pfam" id="PF25372">
    <property type="entry name" value="DUF7885"/>
    <property type="match status" value="1"/>
</dbReference>
<protein>
    <recommendedName>
        <fullName evidence="1">F-box/LRR-repeat protein 15-like leucin rich repeat domain-containing protein</fullName>
    </recommendedName>
</protein>
<dbReference type="AlphaFoldDB" id="A0A366H9Y7"/>
<dbReference type="Proteomes" id="UP000253426">
    <property type="component" value="Unassembled WGS sequence"/>
</dbReference>
<evidence type="ECO:0000259" key="1">
    <source>
        <dbReference type="Pfam" id="PF25372"/>
    </source>
</evidence>
<dbReference type="Gene3D" id="3.80.10.10">
    <property type="entry name" value="Ribonuclease Inhibitor"/>
    <property type="match status" value="1"/>
</dbReference>
<sequence>MDGVAALKGLKILTLHRCPNLTDYGLIRLVTLRGLIKLDLGYTRLTDAGFKTLSMKLADVDELNVAASGMTDGGLAGLENMRKITRLTVHVRMCTDLGTGYIRRVSGLKVISIYQLETLNANRMTALRKDLPYVDFGRR</sequence>
<reference evidence="2 3" key="1">
    <citation type="submission" date="2018-06" db="EMBL/GenBank/DDBJ databases">
        <title>Genomic Encyclopedia of Type Strains, Phase IV (KMG-IV): sequencing the most valuable type-strain genomes for metagenomic binning, comparative biology and taxonomic classification.</title>
        <authorList>
            <person name="Goeker M."/>
        </authorList>
    </citation>
    <scope>NUCLEOTIDE SEQUENCE [LARGE SCALE GENOMIC DNA]</scope>
    <source>
        <strain evidence="2 3">DSM 25532</strain>
    </source>
</reference>
<gene>
    <name evidence="2" type="ORF">DES53_110135</name>
</gene>
<proteinExistence type="predicted"/>
<evidence type="ECO:0000313" key="3">
    <source>
        <dbReference type="Proteomes" id="UP000253426"/>
    </source>
</evidence>
<keyword evidence="3" id="KW-1185">Reference proteome</keyword>
<comment type="caution">
    <text evidence="2">The sequence shown here is derived from an EMBL/GenBank/DDBJ whole genome shotgun (WGS) entry which is preliminary data.</text>
</comment>
<dbReference type="InterPro" id="IPR032675">
    <property type="entry name" value="LRR_dom_sf"/>
</dbReference>
<dbReference type="SUPFAM" id="SSF52047">
    <property type="entry name" value="RNI-like"/>
    <property type="match status" value="1"/>
</dbReference>
<feature type="domain" description="F-box/LRR-repeat protein 15-like leucin rich repeat" evidence="1">
    <location>
        <begin position="8"/>
        <end position="115"/>
    </location>
</feature>
<dbReference type="InterPro" id="IPR057207">
    <property type="entry name" value="FBXL15_LRR"/>
</dbReference>
<dbReference type="EMBL" id="QNRR01000010">
    <property type="protein sequence ID" value="RBP39111.1"/>
    <property type="molecule type" value="Genomic_DNA"/>
</dbReference>
<evidence type="ECO:0000313" key="2">
    <source>
        <dbReference type="EMBL" id="RBP39111.1"/>
    </source>
</evidence>
<accession>A0A366H9Y7</accession>